<proteinExistence type="predicted"/>
<dbReference type="AlphaFoldDB" id="A0A0F9DZH4"/>
<gene>
    <name evidence="2" type="ORF">LCGC14_2217370</name>
</gene>
<dbReference type="Gene3D" id="3.40.630.30">
    <property type="match status" value="1"/>
</dbReference>
<name>A0A0F9DZH4_9ZZZZ</name>
<dbReference type="EMBL" id="LAZR01029555">
    <property type="protein sequence ID" value="KKL59236.1"/>
    <property type="molecule type" value="Genomic_DNA"/>
</dbReference>
<protein>
    <recommendedName>
        <fullName evidence="1">N-acetyltransferase domain-containing protein</fullName>
    </recommendedName>
</protein>
<evidence type="ECO:0000259" key="1">
    <source>
        <dbReference type="PROSITE" id="PS51186"/>
    </source>
</evidence>
<dbReference type="SUPFAM" id="SSF55729">
    <property type="entry name" value="Acyl-CoA N-acyltransferases (Nat)"/>
    <property type="match status" value="1"/>
</dbReference>
<dbReference type="Pfam" id="PF00583">
    <property type="entry name" value="Acetyltransf_1"/>
    <property type="match status" value="1"/>
</dbReference>
<sequence>MKIVEIDKTTEGTFFRCLHDERPDNPKVSGLRRDWYEKTKPKGLRAKVLIDDKGDIVGLCQYLPIEHSPFEGKDLLAILCIWVHGYEHLIGNQQNKGYGRHFLEYIEEDAQKSGKKGIVVWGKDYPHWNPISFYEHMGYSRVDKEGLTVLVWKTWDQTAEVPKIRRLTPPKPGLGGKVVVTEFEDCWCSGGINGFLMTQEALRGIEDIAYYSGVDISSTPSIVMPLYLDDKPYNPDGPPSTVDNLRKEIIKIHKEKIL</sequence>
<dbReference type="GO" id="GO:0016747">
    <property type="term" value="F:acyltransferase activity, transferring groups other than amino-acyl groups"/>
    <property type="evidence" value="ECO:0007669"/>
    <property type="project" value="InterPro"/>
</dbReference>
<comment type="caution">
    <text evidence="2">The sequence shown here is derived from an EMBL/GenBank/DDBJ whole genome shotgun (WGS) entry which is preliminary data.</text>
</comment>
<evidence type="ECO:0000313" key="2">
    <source>
        <dbReference type="EMBL" id="KKL59236.1"/>
    </source>
</evidence>
<dbReference type="InterPro" id="IPR000182">
    <property type="entry name" value="GNAT_dom"/>
</dbReference>
<dbReference type="CDD" id="cd04301">
    <property type="entry name" value="NAT_SF"/>
    <property type="match status" value="1"/>
</dbReference>
<reference evidence="2" key="1">
    <citation type="journal article" date="2015" name="Nature">
        <title>Complex archaea that bridge the gap between prokaryotes and eukaryotes.</title>
        <authorList>
            <person name="Spang A."/>
            <person name="Saw J.H."/>
            <person name="Jorgensen S.L."/>
            <person name="Zaremba-Niedzwiedzka K."/>
            <person name="Martijn J."/>
            <person name="Lind A.E."/>
            <person name="van Eijk R."/>
            <person name="Schleper C."/>
            <person name="Guy L."/>
            <person name="Ettema T.J."/>
        </authorList>
    </citation>
    <scope>NUCLEOTIDE SEQUENCE</scope>
</reference>
<accession>A0A0F9DZH4</accession>
<dbReference type="InterPro" id="IPR016181">
    <property type="entry name" value="Acyl_CoA_acyltransferase"/>
</dbReference>
<organism evidence="2">
    <name type="scientific">marine sediment metagenome</name>
    <dbReference type="NCBI Taxonomy" id="412755"/>
    <lineage>
        <taxon>unclassified sequences</taxon>
        <taxon>metagenomes</taxon>
        <taxon>ecological metagenomes</taxon>
    </lineage>
</organism>
<feature type="domain" description="N-acetyltransferase" evidence="1">
    <location>
        <begin position="4"/>
        <end position="168"/>
    </location>
</feature>
<dbReference type="PROSITE" id="PS51186">
    <property type="entry name" value="GNAT"/>
    <property type="match status" value="1"/>
</dbReference>